<keyword evidence="2" id="KW-0418">Kinase</keyword>
<organism evidence="2 3">
    <name type="scientific">Hydrogenophaga aromaticivorans</name>
    <dbReference type="NCBI Taxonomy" id="2610898"/>
    <lineage>
        <taxon>Bacteria</taxon>
        <taxon>Pseudomonadati</taxon>
        <taxon>Pseudomonadota</taxon>
        <taxon>Betaproteobacteria</taxon>
        <taxon>Burkholderiales</taxon>
        <taxon>Comamonadaceae</taxon>
        <taxon>Hydrogenophaga</taxon>
    </lineage>
</organism>
<keyword evidence="1" id="KW-0812">Transmembrane</keyword>
<accession>A0A7Y8GY59</accession>
<proteinExistence type="predicted"/>
<dbReference type="RefSeq" id="WP_177136922.1">
    <property type="nucleotide sequence ID" value="NZ_JAGPWB010000042.1"/>
</dbReference>
<reference evidence="2 3" key="1">
    <citation type="submission" date="2019-09" db="EMBL/GenBank/DDBJ databases">
        <title>Hydrogenophaga aromatica sp. nov., isolated from a para-xylene-degrading enrichment culture.</title>
        <authorList>
            <person name="Tancsics A."/>
            <person name="Banerjee S."/>
        </authorList>
    </citation>
    <scope>NUCLEOTIDE SEQUENCE [LARGE SCALE GENOMIC DNA]</scope>
    <source>
        <strain evidence="2 3">D2P1</strain>
    </source>
</reference>
<name>A0A7Y8GY59_9BURK</name>
<feature type="transmembrane region" description="Helical" evidence="1">
    <location>
        <begin position="29"/>
        <end position="48"/>
    </location>
</feature>
<evidence type="ECO:0000313" key="3">
    <source>
        <dbReference type="Proteomes" id="UP000545507"/>
    </source>
</evidence>
<comment type="caution">
    <text evidence="2">The sequence shown here is derived from an EMBL/GenBank/DDBJ whole genome shotgun (WGS) entry which is preliminary data.</text>
</comment>
<sequence>MNFSRLVVPLAGAALIVLAYRSYGWPGVSVVAGGLVMWLLLHVTRLMTVMQRAAKQPIGFVASAVMLNAKLKPGVTLMHVIAMTRALGERLTAEGEQPEQYRWTDGSHSSVTAHFRDGRLVSWDLARPAPEDETAQAPATGTAP</sequence>
<protein>
    <submittedName>
        <fullName evidence="2">Glycerate kinase</fullName>
    </submittedName>
</protein>
<dbReference type="AlphaFoldDB" id="A0A7Y8GY59"/>
<keyword evidence="1" id="KW-1133">Transmembrane helix</keyword>
<dbReference type="EMBL" id="VYGV01000016">
    <property type="protein sequence ID" value="NWF47017.1"/>
    <property type="molecule type" value="Genomic_DNA"/>
</dbReference>
<keyword evidence="1" id="KW-0472">Membrane</keyword>
<keyword evidence="2" id="KW-0808">Transferase</keyword>
<evidence type="ECO:0000256" key="1">
    <source>
        <dbReference type="SAM" id="Phobius"/>
    </source>
</evidence>
<dbReference type="GO" id="GO:0016301">
    <property type="term" value="F:kinase activity"/>
    <property type="evidence" value="ECO:0007669"/>
    <property type="project" value="UniProtKB-KW"/>
</dbReference>
<keyword evidence="3" id="KW-1185">Reference proteome</keyword>
<evidence type="ECO:0000313" key="2">
    <source>
        <dbReference type="EMBL" id="NWF47017.1"/>
    </source>
</evidence>
<dbReference type="Proteomes" id="UP000545507">
    <property type="component" value="Unassembled WGS sequence"/>
</dbReference>
<gene>
    <name evidence="2" type="ORF">F3K02_17410</name>
</gene>